<dbReference type="Proteomes" id="UP000053647">
    <property type="component" value="Unassembled WGS sequence"/>
</dbReference>
<accession>A0A0C9TFN9</accession>
<dbReference type="HOGENOM" id="CLU_1069821_0_0_1"/>
<organism evidence="2 3">
    <name type="scientific">Paxillus involutus ATCC 200175</name>
    <dbReference type="NCBI Taxonomy" id="664439"/>
    <lineage>
        <taxon>Eukaryota</taxon>
        <taxon>Fungi</taxon>
        <taxon>Dikarya</taxon>
        <taxon>Basidiomycota</taxon>
        <taxon>Agaricomycotina</taxon>
        <taxon>Agaricomycetes</taxon>
        <taxon>Agaricomycetidae</taxon>
        <taxon>Boletales</taxon>
        <taxon>Paxilineae</taxon>
        <taxon>Paxillaceae</taxon>
        <taxon>Paxillus</taxon>
    </lineage>
</organism>
<feature type="region of interest" description="Disordered" evidence="1">
    <location>
        <begin position="224"/>
        <end position="261"/>
    </location>
</feature>
<dbReference type="AlphaFoldDB" id="A0A0C9TFN9"/>
<feature type="compositionally biased region" description="Low complexity" evidence="1">
    <location>
        <begin position="51"/>
        <end position="62"/>
    </location>
</feature>
<name>A0A0C9TFN9_PAXIN</name>
<feature type="compositionally biased region" description="Basic and acidic residues" evidence="1">
    <location>
        <begin position="163"/>
        <end position="173"/>
    </location>
</feature>
<feature type="region of interest" description="Disordered" evidence="1">
    <location>
        <begin position="129"/>
        <end position="180"/>
    </location>
</feature>
<proteinExistence type="predicted"/>
<evidence type="ECO:0000256" key="1">
    <source>
        <dbReference type="SAM" id="MobiDB-lite"/>
    </source>
</evidence>
<feature type="compositionally biased region" description="Polar residues" evidence="1">
    <location>
        <begin position="39"/>
        <end position="48"/>
    </location>
</feature>
<feature type="compositionally biased region" description="Polar residues" evidence="1">
    <location>
        <begin position="1"/>
        <end position="16"/>
    </location>
</feature>
<feature type="region of interest" description="Disordered" evidence="1">
    <location>
        <begin position="1"/>
        <end position="95"/>
    </location>
</feature>
<feature type="compositionally biased region" description="Low complexity" evidence="1">
    <location>
        <begin position="250"/>
        <end position="261"/>
    </location>
</feature>
<dbReference type="OrthoDB" id="3003645at2759"/>
<reference evidence="2 3" key="1">
    <citation type="submission" date="2014-06" db="EMBL/GenBank/DDBJ databases">
        <authorList>
            <consortium name="DOE Joint Genome Institute"/>
            <person name="Kuo A."/>
            <person name="Kohler A."/>
            <person name="Nagy L.G."/>
            <person name="Floudas D."/>
            <person name="Copeland A."/>
            <person name="Barry K.W."/>
            <person name="Cichocki N."/>
            <person name="Veneault-Fourrey C."/>
            <person name="LaButti K."/>
            <person name="Lindquist E.A."/>
            <person name="Lipzen A."/>
            <person name="Lundell T."/>
            <person name="Morin E."/>
            <person name="Murat C."/>
            <person name="Sun H."/>
            <person name="Tunlid A."/>
            <person name="Henrissat B."/>
            <person name="Grigoriev I.V."/>
            <person name="Hibbett D.S."/>
            <person name="Martin F."/>
            <person name="Nordberg H.P."/>
            <person name="Cantor M.N."/>
            <person name="Hua S.X."/>
        </authorList>
    </citation>
    <scope>NUCLEOTIDE SEQUENCE [LARGE SCALE GENOMIC DNA]</scope>
    <source>
        <strain evidence="2 3">ATCC 200175</strain>
    </source>
</reference>
<evidence type="ECO:0000313" key="3">
    <source>
        <dbReference type="Proteomes" id="UP000053647"/>
    </source>
</evidence>
<gene>
    <name evidence="2" type="ORF">PAXINDRAFT_156123</name>
</gene>
<sequence length="261" mass="27628">MSSDTHLAGGQSSPQTRLPDEPTHPAPAQQSFDRHILGNLNTFSPSETPHSDSSFSMSSSSSGEIVGTPFGIGSQRFEYPFPQTQGSPTEPFLPLSSSFTSSSHAQLPVWPIHISKSFPLALPPLSKAKAHPKLRSASVREPPVPPGLVKRRSRINAALQRQSSEEQSDRSDASDGISRGRGLSRFTLRLNDADLRSSLQSHRASHGVSETVLVEQTALCSTAPLERSSTASSAGLAVPVDTGQTEGTANPPVVSSSTSNP</sequence>
<evidence type="ECO:0000313" key="2">
    <source>
        <dbReference type="EMBL" id="KIJ14460.1"/>
    </source>
</evidence>
<keyword evidence="3" id="KW-1185">Reference proteome</keyword>
<reference evidence="3" key="2">
    <citation type="submission" date="2015-01" db="EMBL/GenBank/DDBJ databases">
        <title>Evolutionary Origins and Diversification of the Mycorrhizal Mutualists.</title>
        <authorList>
            <consortium name="DOE Joint Genome Institute"/>
            <consortium name="Mycorrhizal Genomics Consortium"/>
            <person name="Kohler A."/>
            <person name="Kuo A."/>
            <person name="Nagy L.G."/>
            <person name="Floudas D."/>
            <person name="Copeland A."/>
            <person name="Barry K.W."/>
            <person name="Cichocki N."/>
            <person name="Veneault-Fourrey C."/>
            <person name="LaButti K."/>
            <person name="Lindquist E.A."/>
            <person name="Lipzen A."/>
            <person name="Lundell T."/>
            <person name="Morin E."/>
            <person name="Murat C."/>
            <person name="Riley R."/>
            <person name="Ohm R."/>
            <person name="Sun H."/>
            <person name="Tunlid A."/>
            <person name="Henrissat B."/>
            <person name="Grigoriev I.V."/>
            <person name="Hibbett D.S."/>
            <person name="Martin F."/>
        </authorList>
    </citation>
    <scope>NUCLEOTIDE SEQUENCE [LARGE SCALE GENOMIC DNA]</scope>
    <source>
        <strain evidence="3">ATCC 200175</strain>
    </source>
</reference>
<protein>
    <submittedName>
        <fullName evidence="2">Uncharacterized protein</fullName>
    </submittedName>
</protein>
<dbReference type="EMBL" id="KN819343">
    <property type="protein sequence ID" value="KIJ14460.1"/>
    <property type="molecule type" value="Genomic_DNA"/>
</dbReference>